<dbReference type="InterPro" id="IPR017930">
    <property type="entry name" value="Myb_dom"/>
</dbReference>
<evidence type="ECO:0000256" key="2">
    <source>
        <dbReference type="ARBA" id="ARBA00023015"/>
    </source>
</evidence>
<evidence type="ECO:0000256" key="4">
    <source>
        <dbReference type="ARBA" id="ARBA00023163"/>
    </source>
</evidence>
<dbReference type="Gramene" id="mRNA:HanXRQr2_Chr10g0426731">
    <property type="protein sequence ID" value="mRNA:HanXRQr2_Chr10g0426731"/>
    <property type="gene ID" value="HanXRQr2_Chr10g0426731"/>
</dbReference>
<dbReference type="PROSITE" id="PS51294">
    <property type="entry name" value="HTH_MYB"/>
    <property type="match status" value="2"/>
</dbReference>
<evidence type="ECO:0000313" key="10">
    <source>
        <dbReference type="EMBL" id="OTG10239.1"/>
    </source>
</evidence>
<dbReference type="GO" id="GO:0006355">
    <property type="term" value="P:regulation of DNA-templated transcription"/>
    <property type="evidence" value="ECO:0000318"/>
    <property type="project" value="GO_Central"/>
</dbReference>
<dbReference type="SMR" id="A0A251THK8"/>
<keyword evidence="4" id="KW-0804">Transcription</keyword>
<feature type="domain" description="HTH myb-type" evidence="8">
    <location>
        <begin position="9"/>
        <end position="61"/>
    </location>
</feature>
<reference evidence="9 11" key="1">
    <citation type="journal article" date="2017" name="Nature">
        <title>The sunflower genome provides insights into oil metabolism, flowering and Asterid evolution.</title>
        <authorList>
            <person name="Badouin H."/>
            <person name="Gouzy J."/>
            <person name="Grassa C.J."/>
            <person name="Murat F."/>
            <person name="Staton S.E."/>
            <person name="Cottret L."/>
            <person name="Lelandais-Briere C."/>
            <person name="Owens G.L."/>
            <person name="Carrere S."/>
            <person name="Mayjonade B."/>
            <person name="Legrand L."/>
            <person name="Gill N."/>
            <person name="Kane N.C."/>
            <person name="Bowers J.E."/>
            <person name="Hubner S."/>
            <person name="Bellec A."/>
            <person name="Berard A."/>
            <person name="Berges H."/>
            <person name="Blanchet N."/>
            <person name="Boniface M.C."/>
            <person name="Brunel D."/>
            <person name="Catrice O."/>
            <person name="Chaidir N."/>
            <person name="Claudel C."/>
            <person name="Donnadieu C."/>
            <person name="Faraut T."/>
            <person name="Fievet G."/>
            <person name="Helmstetter N."/>
            <person name="King M."/>
            <person name="Knapp S.J."/>
            <person name="Lai Z."/>
            <person name="Le Paslier M.C."/>
            <person name="Lippi Y."/>
            <person name="Lorenzon L."/>
            <person name="Mandel J.R."/>
            <person name="Marage G."/>
            <person name="Marchand G."/>
            <person name="Marquand E."/>
            <person name="Bret-Mestries E."/>
            <person name="Morien E."/>
            <person name="Nambeesan S."/>
            <person name="Nguyen T."/>
            <person name="Pegot-Espagnet P."/>
            <person name="Pouilly N."/>
            <person name="Raftis F."/>
            <person name="Sallet E."/>
            <person name="Schiex T."/>
            <person name="Thomas J."/>
            <person name="Vandecasteele C."/>
            <person name="Vares D."/>
            <person name="Vear F."/>
            <person name="Vautrin S."/>
            <person name="Crespi M."/>
            <person name="Mangin B."/>
            <person name="Burke J.M."/>
            <person name="Salse J."/>
            <person name="Munos S."/>
            <person name="Vincourt P."/>
            <person name="Rieseberg L.H."/>
            <person name="Langlade N.B."/>
        </authorList>
    </citation>
    <scope>NUCLEOTIDE SEQUENCE [LARGE SCALE GENOMIC DNA]</scope>
    <source>
        <strain evidence="11">cv. SF193</strain>
        <tissue evidence="9">Leaves</tissue>
    </source>
</reference>
<dbReference type="STRING" id="4232.A0A251THK8"/>
<reference evidence="9" key="3">
    <citation type="submission" date="2020-06" db="EMBL/GenBank/DDBJ databases">
        <title>Helianthus annuus Genome sequencing and assembly Release 2.</title>
        <authorList>
            <person name="Gouzy J."/>
            <person name="Langlade N."/>
            <person name="Munos S."/>
        </authorList>
    </citation>
    <scope>NUCLEOTIDE SEQUENCE</scope>
    <source>
        <tissue evidence="9">Leaves</tissue>
    </source>
</reference>
<protein>
    <submittedName>
        <fullName evidence="10">Putative homeodomain-like protein</fullName>
    </submittedName>
    <submittedName>
        <fullName evidence="9">Transcription factor MYB family</fullName>
    </submittedName>
</protein>
<dbReference type="EMBL" id="MNCJ02000325">
    <property type="protein sequence ID" value="KAF5785276.1"/>
    <property type="molecule type" value="Genomic_DNA"/>
</dbReference>
<dbReference type="SUPFAM" id="SSF46689">
    <property type="entry name" value="Homeodomain-like"/>
    <property type="match status" value="1"/>
</dbReference>
<reference evidence="10" key="2">
    <citation type="submission" date="2017-02" db="EMBL/GenBank/DDBJ databases">
        <title>Sunflower complete genome.</title>
        <authorList>
            <person name="Langlade N."/>
            <person name="Munos S."/>
        </authorList>
    </citation>
    <scope>NUCLEOTIDE SEQUENCE [LARGE SCALE GENOMIC DNA]</scope>
    <source>
        <tissue evidence="10">Leaves</tissue>
    </source>
</reference>
<dbReference type="InterPro" id="IPR001005">
    <property type="entry name" value="SANT/Myb"/>
</dbReference>
<dbReference type="EMBL" id="CM007899">
    <property type="protein sequence ID" value="OTG10239.1"/>
    <property type="molecule type" value="Genomic_DNA"/>
</dbReference>
<proteinExistence type="predicted"/>
<dbReference type="PROSITE" id="PS50090">
    <property type="entry name" value="MYB_LIKE"/>
    <property type="match status" value="2"/>
</dbReference>
<dbReference type="Proteomes" id="UP000215914">
    <property type="component" value="Chromosome 10"/>
</dbReference>
<evidence type="ECO:0000259" key="7">
    <source>
        <dbReference type="PROSITE" id="PS50090"/>
    </source>
</evidence>
<evidence type="ECO:0000256" key="1">
    <source>
        <dbReference type="ARBA" id="ARBA00004123"/>
    </source>
</evidence>
<keyword evidence="5" id="KW-0539">Nucleus</keyword>
<feature type="region of interest" description="Disordered" evidence="6">
    <location>
        <begin position="160"/>
        <end position="181"/>
    </location>
</feature>
<evidence type="ECO:0000256" key="5">
    <source>
        <dbReference type="ARBA" id="ARBA00023242"/>
    </source>
</evidence>
<dbReference type="InterPro" id="IPR009057">
    <property type="entry name" value="Homeodomain-like_sf"/>
</dbReference>
<dbReference type="OrthoDB" id="2143914at2759"/>
<dbReference type="PANTHER" id="PTHR47999:SF95">
    <property type="entry name" value="HOMEODOMAIN-LIKE PROTEIN-RELATED"/>
    <property type="match status" value="1"/>
</dbReference>
<dbReference type="Pfam" id="PF00249">
    <property type="entry name" value="Myb_DNA-binding"/>
    <property type="match status" value="2"/>
</dbReference>
<dbReference type="GO" id="GO:0000987">
    <property type="term" value="F:cis-regulatory region sequence-specific DNA binding"/>
    <property type="evidence" value="ECO:0000318"/>
    <property type="project" value="GO_Central"/>
</dbReference>
<dbReference type="SMART" id="SM00717">
    <property type="entry name" value="SANT"/>
    <property type="match status" value="2"/>
</dbReference>
<feature type="compositionally biased region" description="Polar residues" evidence="6">
    <location>
        <begin position="160"/>
        <end position="176"/>
    </location>
</feature>
<keyword evidence="11" id="KW-1185">Reference proteome</keyword>
<evidence type="ECO:0000259" key="8">
    <source>
        <dbReference type="PROSITE" id="PS51294"/>
    </source>
</evidence>
<dbReference type="Gene3D" id="1.10.10.60">
    <property type="entry name" value="Homeodomain-like"/>
    <property type="match status" value="2"/>
</dbReference>
<feature type="domain" description="HTH myb-type" evidence="8">
    <location>
        <begin position="62"/>
        <end position="116"/>
    </location>
</feature>
<feature type="domain" description="Myb-like" evidence="7">
    <location>
        <begin position="62"/>
        <end position="112"/>
    </location>
</feature>
<keyword evidence="2" id="KW-0805">Transcription regulation</keyword>
<evidence type="ECO:0000256" key="3">
    <source>
        <dbReference type="ARBA" id="ARBA00023125"/>
    </source>
</evidence>
<evidence type="ECO:0000256" key="6">
    <source>
        <dbReference type="SAM" id="MobiDB-lite"/>
    </source>
</evidence>
<accession>A0A251THK8</accession>
<dbReference type="AlphaFoldDB" id="A0A251THK8"/>
<dbReference type="InParanoid" id="A0A251THK8"/>
<gene>
    <name evidence="10" type="ORF">HannXRQ_Chr10g0285411</name>
    <name evidence="9" type="ORF">HanXRQr2_Chr10g0426731</name>
</gene>
<dbReference type="CDD" id="cd00167">
    <property type="entry name" value="SANT"/>
    <property type="match status" value="2"/>
</dbReference>
<dbReference type="GO" id="GO:0005634">
    <property type="term" value="C:nucleus"/>
    <property type="evidence" value="ECO:0000318"/>
    <property type="project" value="GO_Central"/>
</dbReference>
<keyword evidence="10" id="KW-0371">Homeobox</keyword>
<dbReference type="FunCoup" id="A0A251THK8">
    <property type="interactions" value="1"/>
</dbReference>
<comment type="subcellular location">
    <subcellularLocation>
        <location evidence="1">Nucleus</location>
    </subcellularLocation>
</comment>
<organism evidence="10 11">
    <name type="scientific">Helianthus annuus</name>
    <name type="common">Common sunflower</name>
    <dbReference type="NCBI Taxonomy" id="4232"/>
    <lineage>
        <taxon>Eukaryota</taxon>
        <taxon>Viridiplantae</taxon>
        <taxon>Streptophyta</taxon>
        <taxon>Embryophyta</taxon>
        <taxon>Tracheophyta</taxon>
        <taxon>Spermatophyta</taxon>
        <taxon>Magnoliopsida</taxon>
        <taxon>eudicotyledons</taxon>
        <taxon>Gunneridae</taxon>
        <taxon>Pentapetalae</taxon>
        <taxon>asterids</taxon>
        <taxon>campanulids</taxon>
        <taxon>Asterales</taxon>
        <taxon>Asteraceae</taxon>
        <taxon>Asteroideae</taxon>
        <taxon>Heliantheae alliance</taxon>
        <taxon>Heliantheae</taxon>
        <taxon>Helianthus</taxon>
    </lineage>
</organism>
<name>A0A251THK8_HELAN</name>
<evidence type="ECO:0000313" key="11">
    <source>
        <dbReference type="Proteomes" id="UP000215914"/>
    </source>
</evidence>
<dbReference type="InterPro" id="IPR015495">
    <property type="entry name" value="Myb_TF_plants"/>
</dbReference>
<dbReference type="PANTHER" id="PTHR47999">
    <property type="entry name" value="TRANSCRIPTION FACTOR MYB8-RELATED-RELATED"/>
    <property type="match status" value="1"/>
</dbReference>
<keyword evidence="3 10" id="KW-0238">DNA-binding</keyword>
<feature type="domain" description="Myb-like" evidence="7">
    <location>
        <begin position="9"/>
        <end position="61"/>
    </location>
</feature>
<dbReference type="FunFam" id="1.10.10.60:FF:000121">
    <property type="entry name" value="Myb transcription factor"/>
    <property type="match status" value="1"/>
</dbReference>
<sequence>MGRAPCCEKVGLKRGRWTAEEDEKLSNYIKVHGEGSWRSLPKNAGLLRCGKSCRLRWINYLRSDLIRGNISKEEEQLITNLHASLGNRWSLIAAHLPGRTDNEIKNYWNSHLSRKILPSRRPMNPPAIAIAPTVNKQKGRTSQSTMKINKAYNRKSNVTNHNMVQSTKPPTKQQTKADPCATSNEDEMLCFIDSVMDLDMLTAVEDGGSKGASTSEPMSDVISEGKETLETVISEQVDQVIGPSPSTTGSIDDWNWDFDFDFDFDVEDSVIEFGGEEDDNILSWPWDSITPDNNNFLGVGESGLC</sequence>
<evidence type="ECO:0000313" key="9">
    <source>
        <dbReference type="EMBL" id="KAF5785276.1"/>
    </source>
</evidence>